<dbReference type="InterPro" id="IPR006528">
    <property type="entry name" value="Phage_head_morphogenesis_dom"/>
</dbReference>
<dbReference type="Pfam" id="PF04233">
    <property type="entry name" value="Phage_Mu_F"/>
    <property type="match status" value="1"/>
</dbReference>
<sequence length="352" mass="38971">MAKAARRIGQDVLAQRSRLILREQAVSDRAKSQIDKITKQWVRDLNRVIRTATDQTEQARRAEVLFMIGQITKAQRDAALRIASRVRRDAFRVERSRYSEIVGRSVARSRGGSLAVSFAAIPQRQVRALLSARIPGSQTVWNIGAQAERRARSLLAKSLAESVPLREIVPQLRTIIQSTSNEAASLARTTLMAASNEAAIESYRDSGRVVGLRWNATFDTRTCPVCASNHDREFPIDDAPAIPAHPGCRCVWVPVFGNANVDRDVRRASQRNPDAGPSSSFSQWLRKGPPERRADFFPSIIKRAAFESRVASLDKLVHADGTSTIDDSDLLASLSSKQRARVERLAAKIRGG</sequence>
<name>A0A6J5LZS9_9CAUD</name>
<dbReference type="EMBL" id="LR796342">
    <property type="protein sequence ID" value="CAB4138260.1"/>
    <property type="molecule type" value="Genomic_DNA"/>
</dbReference>
<feature type="domain" description="Phage head morphogenesis" evidence="1">
    <location>
        <begin position="158"/>
        <end position="252"/>
    </location>
</feature>
<dbReference type="NCBIfam" id="TIGR01641">
    <property type="entry name" value="phageSPP1_gp7"/>
    <property type="match status" value="1"/>
</dbReference>
<accession>A0A6J5LZS9</accession>
<evidence type="ECO:0000259" key="1">
    <source>
        <dbReference type="Pfam" id="PF04233"/>
    </source>
</evidence>
<gene>
    <name evidence="2" type="ORF">UFOVP329_22</name>
</gene>
<proteinExistence type="predicted"/>
<evidence type="ECO:0000313" key="2">
    <source>
        <dbReference type="EMBL" id="CAB4138260.1"/>
    </source>
</evidence>
<organism evidence="2">
    <name type="scientific">uncultured Caudovirales phage</name>
    <dbReference type="NCBI Taxonomy" id="2100421"/>
    <lineage>
        <taxon>Viruses</taxon>
        <taxon>Duplodnaviria</taxon>
        <taxon>Heunggongvirae</taxon>
        <taxon>Uroviricota</taxon>
        <taxon>Caudoviricetes</taxon>
        <taxon>Peduoviridae</taxon>
        <taxon>Maltschvirus</taxon>
        <taxon>Maltschvirus maltsch</taxon>
    </lineage>
</organism>
<protein>
    <submittedName>
        <fullName evidence="2">Phage head morphogenesis domain</fullName>
    </submittedName>
</protein>
<reference evidence="2" key="1">
    <citation type="submission" date="2020-04" db="EMBL/GenBank/DDBJ databases">
        <authorList>
            <person name="Chiriac C."/>
            <person name="Salcher M."/>
            <person name="Ghai R."/>
            <person name="Kavagutti S V."/>
        </authorList>
    </citation>
    <scope>NUCLEOTIDE SEQUENCE</scope>
</reference>